<dbReference type="PANTHER" id="PTHR19991">
    <property type="entry name" value="L 2 01289"/>
    <property type="match status" value="1"/>
</dbReference>
<dbReference type="EMBL" id="JAMKOV010000001">
    <property type="protein sequence ID" value="KAI8043947.1"/>
    <property type="molecule type" value="Genomic_DNA"/>
</dbReference>
<evidence type="ECO:0008006" key="5">
    <source>
        <dbReference type="Google" id="ProtNLM"/>
    </source>
</evidence>
<organism evidence="3 4">
    <name type="scientific">Drosophila gunungcola</name>
    <name type="common">fruit fly</name>
    <dbReference type="NCBI Taxonomy" id="103775"/>
    <lineage>
        <taxon>Eukaryota</taxon>
        <taxon>Metazoa</taxon>
        <taxon>Ecdysozoa</taxon>
        <taxon>Arthropoda</taxon>
        <taxon>Hexapoda</taxon>
        <taxon>Insecta</taxon>
        <taxon>Pterygota</taxon>
        <taxon>Neoptera</taxon>
        <taxon>Endopterygota</taxon>
        <taxon>Diptera</taxon>
        <taxon>Brachycera</taxon>
        <taxon>Muscomorpha</taxon>
        <taxon>Ephydroidea</taxon>
        <taxon>Drosophilidae</taxon>
        <taxon>Drosophila</taxon>
        <taxon>Sophophora</taxon>
    </lineage>
</organism>
<feature type="signal peptide" evidence="2">
    <location>
        <begin position="1"/>
        <end position="17"/>
    </location>
</feature>
<keyword evidence="4" id="KW-1185">Reference proteome</keyword>
<dbReference type="CDD" id="cd02961">
    <property type="entry name" value="PDI_a_family"/>
    <property type="match status" value="1"/>
</dbReference>
<evidence type="ECO:0000313" key="4">
    <source>
        <dbReference type="Proteomes" id="UP001059596"/>
    </source>
</evidence>
<dbReference type="FunFam" id="3.40.30.10:FF:000452">
    <property type="entry name" value="RE10237p"/>
    <property type="match status" value="1"/>
</dbReference>
<feature type="chain" id="PRO_5040418982" description="Thioredoxin domain-containing protein" evidence="2">
    <location>
        <begin position="18"/>
        <end position="367"/>
    </location>
</feature>
<feature type="compositionally biased region" description="Pro residues" evidence="1">
    <location>
        <begin position="61"/>
        <end position="93"/>
    </location>
</feature>
<reference evidence="3" key="1">
    <citation type="journal article" date="2023" name="Genome Biol. Evol.">
        <title>Long-read-based Genome Assembly of Drosophila gunungcola Reveals Fewer Chemosensory Genes in Flower-breeding Species.</title>
        <authorList>
            <person name="Negi A."/>
            <person name="Liao B.Y."/>
            <person name="Yeh S.D."/>
        </authorList>
    </citation>
    <scope>NUCLEOTIDE SEQUENCE</scope>
    <source>
        <strain evidence="3">Sukarami</strain>
    </source>
</reference>
<name>A0A9P9YVN5_9MUSC</name>
<evidence type="ECO:0000313" key="3">
    <source>
        <dbReference type="EMBL" id="KAI8043947.1"/>
    </source>
</evidence>
<dbReference type="AlphaFoldDB" id="A0A9P9YVN5"/>
<dbReference type="SUPFAM" id="SSF52833">
    <property type="entry name" value="Thioredoxin-like"/>
    <property type="match status" value="2"/>
</dbReference>
<gene>
    <name evidence="3" type="ORF">M5D96_000095</name>
</gene>
<dbReference type="Proteomes" id="UP001059596">
    <property type="component" value="Chromosome 3R"/>
</dbReference>
<protein>
    <recommendedName>
        <fullName evidence="5">Thioredoxin domain-containing protein</fullName>
    </recommendedName>
</protein>
<dbReference type="Pfam" id="PF13848">
    <property type="entry name" value="Thioredoxin_6"/>
    <property type="match status" value="1"/>
</dbReference>
<accession>A0A9P9YVN5</accession>
<feature type="region of interest" description="Disordered" evidence="1">
    <location>
        <begin position="37"/>
        <end position="93"/>
    </location>
</feature>
<sequence>MRYNYLVVLICASCAFAVPDSYSGDIQNSNSLDFGNDSGGYEYNSPPKNNYLPPATSAPEYLPPPNNGYQYNPPPNNNYLPPPNNNYLPPPPEYGPPSGYPVYGPPPPFYKPAPPIPYHSHESFLEKLNLGNNAQAQDLRRVDDTELIQLLTGNSNVVVLFNKNNCQSCLEYENVVTKIYPQLQETLSTIVVQSVDSNLVSIYDPSKEPALVFFRRGIPILYHGEVNDDEILDFFNDNLEPAVKELSDDNFEHLTQASSGATTGDWFVFFYSAECTVCQRLYAVWESVGGKLKRKLNIARMNSAESGISTAKRLGALESPAFIFLRQGKMYRYLAKQYSPEAFVQFAEKGYLTQSHPQPVPQIPSAV</sequence>
<evidence type="ECO:0000256" key="1">
    <source>
        <dbReference type="SAM" id="MobiDB-lite"/>
    </source>
</evidence>
<evidence type="ECO:0000256" key="2">
    <source>
        <dbReference type="SAM" id="SignalP"/>
    </source>
</evidence>
<dbReference type="PANTHER" id="PTHR19991:SF2">
    <property type="entry name" value="GH08893P"/>
    <property type="match status" value="1"/>
</dbReference>
<comment type="caution">
    <text evidence="3">The sequence shown here is derived from an EMBL/GenBank/DDBJ whole genome shotgun (WGS) entry which is preliminary data.</text>
</comment>
<proteinExistence type="predicted"/>
<dbReference type="InterPro" id="IPR036249">
    <property type="entry name" value="Thioredoxin-like_sf"/>
</dbReference>
<keyword evidence="2" id="KW-0732">Signal</keyword>
<dbReference type="Gene3D" id="3.40.30.10">
    <property type="entry name" value="Glutaredoxin"/>
    <property type="match status" value="2"/>
</dbReference>